<accession>A0AAE1LB92</accession>
<dbReference type="EMBL" id="JAHWGI010000286">
    <property type="protein sequence ID" value="KAK3911812.1"/>
    <property type="molecule type" value="Genomic_DNA"/>
</dbReference>
<proteinExistence type="predicted"/>
<reference evidence="2" key="2">
    <citation type="journal article" date="2023" name="BMC Genomics">
        <title>Pest status, molecular evolution, and epigenetic factors derived from the genome assembly of Frankliniella fusca, a thysanopteran phytovirus vector.</title>
        <authorList>
            <person name="Catto M.A."/>
            <person name="Labadie P.E."/>
            <person name="Jacobson A.L."/>
            <person name="Kennedy G.G."/>
            <person name="Srinivasan R."/>
            <person name="Hunt B.G."/>
        </authorList>
    </citation>
    <scope>NUCLEOTIDE SEQUENCE</scope>
    <source>
        <strain evidence="2">PL_HMW_Pooled</strain>
    </source>
</reference>
<sequence>MVKWHGMVWLWSGVVMPCILVLRHTCPGDGALTAGTPHVSARDKTFVSLLYFDHHDKCAMSADQELSSVLQRRQSINDALEEGKEVKPRLKVNVFAEFSRQELKQFEQTFKKMVSRIKM</sequence>
<gene>
    <name evidence="2" type="ORF">KUF71_021473</name>
</gene>
<feature type="signal peptide" evidence="1">
    <location>
        <begin position="1"/>
        <end position="21"/>
    </location>
</feature>
<evidence type="ECO:0000313" key="3">
    <source>
        <dbReference type="Proteomes" id="UP001219518"/>
    </source>
</evidence>
<dbReference type="AlphaFoldDB" id="A0AAE1LB92"/>
<reference evidence="2" key="1">
    <citation type="submission" date="2021-07" db="EMBL/GenBank/DDBJ databases">
        <authorList>
            <person name="Catto M.A."/>
            <person name="Jacobson A."/>
            <person name="Kennedy G."/>
            <person name="Labadie P."/>
            <person name="Hunt B.G."/>
            <person name="Srinivasan R."/>
        </authorList>
    </citation>
    <scope>NUCLEOTIDE SEQUENCE</scope>
    <source>
        <strain evidence="2">PL_HMW_Pooled</strain>
        <tissue evidence="2">Head</tissue>
    </source>
</reference>
<keyword evidence="3" id="KW-1185">Reference proteome</keyword>
<feature type="chain" id="PRO_5042255483" evidence="1">
    <location>
        <begin position="22"/>
        <end position="119"/>
    </location>
</feature>
<protein>
    <submittedName>
        <fullName evidence="2">EF-hand domain-containing protein D2-like protein</fullName>
    </submittedName>
</protein>
<keyword evidence="1" id="KW-0732">Signal</keyword>
<dbReference type="Proteomes" id="UP001219518">
    <property type="component" value="Unassembled WGS sequence"/>
</dbReference>
<evidence type="ECO:0000313" key="2">
    <source>
        <dbReference type="EMBL" id="KAK3911812.1"/>
    </source>
</evidence>
<comment type="caution">
    <text evidence="2">The sequence shown here is derived from an EMBL/GenBank/DDBJ whole genome shotgun (WGS) entry which is preliminary data.</text>
</comment>
<organism evidence="2 3">
    <name type="scientific">Frankliniella fusca</name>
    <dbReference type="NCBI Taxonomy" id="407009"/>
    <lineage>
        <taxon>Eukaryota</taxon>
        <taxon>Metazoa</taxon>
        <taxon>Ecdysozoa</taxon>
        <taxon>Arthropoda</taxon>
        <taxon>Hexapoda</taxon>
        <taxon>Insecta</taxon>
        <taxon>Pterygota</taxon>
        <taxon>Neoptera</taxon>
        <taxon>Paraneoptera</taxon>
        <taxon>Thysanoptera</taxon>
        <taxon>Terebrantia</taxon>
        <taxon>Thripoidea</taxon>
        <taxon>Thripidae</taxon>
        <taxon>Frankliniella</taxon>
    </lineage>
</organism>
<name>A0AAE1LB92_9NEOP</name>
<evidence type="ECO:0000256" key="1">
    <source>
        <dbReference type="SAM" id="SignalP"/>
    </source>
</evidence>